<name>A0ACC0NY84_RHOML</name>
<proteinExistence type="predicted"/>
<sequence length="163" mass="18424">MRKYSGEVAFNNITRLVFGKRFVSSDDVIDDQGLELKAIVADSLKLGASLSIAEHIPWLRWMFPLDEGTFAKLVAQGDQFTRAIIEEHTAVRHRGGPKHHFVDALLMSKEKYDLIEITIFRLLGDMVSAGMDTTAISVEWALTELINNPRVQQKAQEELDRVI</sequence>
<organism evidence="1 2">
    <name type="scientific">Rhododendron molle</name>
    <name type="common">Chinese azalea</name>
    <name type="synonym">Azalea mollis</name>
    <dbReference type="NCBI Taxonomy" id="49168"/>
    <lineage>
        <taxon>Eukaryota</taxon>
        <taxon>Viridiplantae</taxon>
        <taxon>Streptophyta</taxon>
        <taxon>Embryophyta</taxon>
        <taxon>Tracheophyta</taxon>
        <taxon>Spermatophyta</taxon>
        <taxon>Magnoliopsida</taxon>
        <taxon>eudicotyledons</taxon>
        <taxon>Gunneridae</taxon>
        <taxon>Pentapetalae</taxon>
        <taxon>asterids</taxon>
        <taxon>Ericales</taxon>
        <taxon>Ericaceae</taxon>
        <taxon>Ericoideae</taxon>
        <taxon>Rhodoreae</taxon>
        <taxon>Rhododendron</taxon>
    </lineage>
</organism>
<keyword evidence="2" id="KW-1185">Reference proteome</keyword>
<dbReference type="Proteomes" id="UP001062846">
    <property type="component" value="Chromosome 4"/>
</dbReference>
<evidence type="ECO:0000313" key="1">
    <source>
        <dbReference type="EMBL" id="KAI8558236.1"/>
    </source>
</evidence>
<gene>
    <name evidence="1" type="ORF">RHMOL_Rhmol04G0074700</name>
</gene>
<dbReference type="EMBL" id="CM046391">
    <property type="protein sequence ID" value="KAI8558236.1"/>
    <property type="molecule type" value="Genomic_DNA"/>
</dbReference>
<comment type="caution">
    <text evidence="1">The sequence shown here is derived from an EMBL/GenBank/DDBJ whole genome shotgun (WGS) entry which is preliminary data.</text>
</comment>
<evidence type="ECO:0000313" key="2">
    <source>
        <dbReference type="Proteomes" id="UP001062846"/>
    </source>
</evidence>
<accession>A0ACC0NY84</accession>
<reference evidence="1" key="1">
    <citation type="submission" date="2022-02" db="EMBL/GenBank/DDBJ databases">
        <title>Plant Genome Project.</title>
        <authorList>
            <person name="Zhang R.-G."/>
        </authorList>
    </citation>
    <scope>NUCLEOTIDE SEQUENCE</scope>
    <source>
        <strain evidence="1">AT1</strain>
    </source>
</reference>
<protein>
    <submittedName>
        <fullName evidence="1">Uncharacterized protein</fullName>
    </submittedName>
</protein>